<name>A0A0J1B6U4_RHOIS</name>
<feature type="compositionally biased region" description="Basic and acidic residues" evidence="1">
    <location>
        <begin position="176"/>
        <end position="188"/>
    </location>
</feature>
<dbReference type="OrthoDB" id="283449at2"/>
<dbReference type="RefSeq" id="WP_047816355.1">
    <property type="nucleotide sequence ID" value="NZ_LECT01000044.1"/>
</dbReference>
<accession>A0A0J1B6U4</accession>
<keyword evidence="3" id="KW-1185">Reference proteome</keyword>
<dbReference type="STRING" id="595434.RISK_005267"/>
<dbReference type="AlphaFoldDB" id="A0A0J1B6U4"/>
<evidence type="ECO:0000313" key="2">
    <source>
        <dbReference type="EMBL" id="KLU02201.1"/>
    </source>
</evidence>
<organism evidence="2 3">
    <name type="scientific">Rhodopirellula islandica</name>
    <dbReference type="NCBI Taxonomy" id="595434"/>
    <lineage>
        <taxon>Bacteria</taxon>
        <taxon>Pseudomonadati</taxon>
        <taxon>Planctomycetota</taxon>
        <taxon>Planctomycetia</taxon>
        <taxon>Pirellulales</taxon>
        <taxon>Pirellulaceae</taxon>
        <taxon>Rhodopirellula</taxon>
    </lineage>
</organism>
<proteinExistence type="predicted"/>
<sequence>MMKDLCKQLCARIDAEMLSSRLIDSLCRVGDDELRECLARATPHQQQIIAVRAVDCIRHLKAQSMLIIGMMIHVFILATPDMARGDQIEEMYEETGVSRSQQYRCRNAFLRFGRTLLTNPRLAALFVAEAIKLLSEPKVPEAASYEAIKRAHNGEIITIKVAESIIKAHSPSTKFNPERIEASGRSDVSDVSVGTANDVKSGPAAPTRTCSGRGQIDAEAMKGIAKRHAQLERQKMLKADGMGKCVHHDNAVQVFIRSVKQEGDPTPEEILYGLQQAYERLRMKHPVLAIVAGGLETSHLGA</sequence>
<dbReference type="PATRIC" id="fig|595434.4.peg.5004"/>
<dbReference type="EMBL" id="LECT01000044">
    <property type="protein sequence ID" value="KLU02201.1"/>
    <property type="molecule type" value="Genomic_DNA"/>
</dbReference>
<protein>
    <submittedName>
        <fullName evidence="2">Uncharacterized protein</fullName>
    </submittedName>
</protein>
<evidence type="ECO:0000256" key="1">
    <source>
        <dbReference type="SAM" id="MobiDB-lite"/>
    </source>
</evidence>
<evidence type="ECO:0000313" key="3">
    <source>
        <dbReference type="Proteomes" id="UP000036367"/>
    </source>
</evidence>
<feature type="region of interest" description="Disordered" evidence="1">
    <location>
        <begin position="176"/>
        <end position="210"/>
    </location>
</feature>
<reference evidence="2" key="1">
    <citation type="submission" date="2015-05" db="EMBL/GenBank/DDBJ databases">
        <title>Permanent draft genome of Rhodopirellula islandicus K833.</title>
        <authorList>
            <person name="Kizina J."/>
            <person name="Richter M."/>
            <person name="Glockner F.O."/>
            <person name="Harder J."/>
        </authorList>
    </citation>
    <scope>NUCLEOTIDE SEQUENCE [LARGE SCALE GENOMIC DNA]</scope>
    <source>
        <strain evidence="2">K833</strain>
    </source>
</reference>
<dbReference type="Proteomes" id="UP000036367">
    <property type="component" value="Unassembled WGS sequence"/>
</dbReference>
<comment type="caution">
    <text evidence="2">The sequence shown here is derived from an EMBL/GenBank/DDBJ whole genome shotgun (WGS) entry which is preliminary data.</text>
</comment>
<gene>
    <name evidence="2" type="ORF">RISK_005267</name>
</gene>